<dbReference type="FunFam" id="3.40.50.2300:FF:000113">
    <property type="entry name" value="Low molecular weight protein-tyrosine-phosphatase"/>
    <property type="match status" value="1"/>
</dbReference>
<dbReference type="Proteomes" id="UP000033684">
    <property type="component" value="Unassembled WGS sequence"/>
</dbReference>
<dbReference type="PATRIC" id="fig|1632867.3.peg.4699"/>
<keyword evidence="8" id="KW-1185">Reference proteome</keyword>
<evidence type="ECO:0000256" key="3">
    <source>
        <dbReference type="ARBA" id="ARBA00022801"/>
    </source>
</evidence>
<dbReference type="Gene3D" id="3.40.50.2300">
    <property type="match status" value="1"/>
</dbReference>
<evidence type="ECO:0000256" key="5">
    <source>
        <dbReference type="PIRSR" id="PIRSR617867-1"/>
    </source>
</evidence>
<organism evidence="7 8">
    <name type="scientific">Methylocucumis oryzae</name>
    <dbReference type="NCBI Taxonomy" id="1632867"/>
    <lineage>
        <taxon>Bacteria</taxon>
        <taxon>Pseudomonadati</taxon>
        <taxon>Pseudomonadota</taxon>
        <taxon>Gammaproteobacteria</taxon>
        <taxon>Methylococcales</taxon>
        <taxon>Methylococcaceae</taxon>
        <taxon>Methylocucumis</taxon>
    </lineage>
</organism>
<comment type="similarity">
    <text evidence="1">Belongs to the low molecular weight phosphotyrosine protein phosphatase family.</text>
</comment>
<accession>A0A0F3IKF0</accession>
<dbReference type="PRINTS" id="PR00719">
    <property type="entry name" value="LMWPTPASE"/>
</dbReference>
<reference evidence="8" key="1">
    <citation type="submission" date="2015-03" db="EMBL/GenBank/DDBJ databases">
        <title>Draft genome sequence of a novel methanotroph (Sn10-6) isolated from flooded ricefield rhizosphere in India.</title>
        <authorList>
            <person name="Pandit P.S."/>
            <person name="Pore S.D."/>
            <person name="Arora P."/>
            <person name="Kapse N.G."/>
            <person name="Dhakephalkar P.K."/>
            <person name="Rahalkar M.C."/>
        </authorList>
    </citation>
    <scope>NUCLEOTIDE SEQUENCE [LARGE SCALE GENOMIC DNA]</scope>
    <source>
        <strain evidence="8">Sn10-6</strain>
    </source>
</reference>
<evidence type="ECO:0000256" key="4">
    <source>
        <dbReference type="ARBA" id="ARBA00022912"/>
    </source>
</evidence>
<dbReference type="PANTHER" id="PTHR11717:SF7">
    <property type="entry name" value="LOW MOLECULAR WEIGHT PHOSPHOTYROSINE PROTEIN PHOSPHATASE"/>
    <property type="match status" value="1"/>
</dbReference>
<evidence type="ECO:0000313" key="8">
    <source>
        <dbReference type="Proteomes" id="UP000033684"/>
    </source>
</evidence>
<protein>
    <recommendedName>
        <fullName evidence="2">protein-tyrosine-phosphatase</fullName>
        <ecNumber evidence="2">3.1.3.48</ecNumber>
    </recommendedName>
</protein>
<feature type="active site" description="Proton donor" evidence="5">
    <location>
        <position position="127"/>
    </location>
</feature>
<dbReference type="AlphaFoldDB" id="A0A0F3IKF0"/>
<dbReference type="EMBL" id="LAJX01000055">
    <property type="protein sequence ID" value="KJV07181.1"/>
    <property type="molecule type" value="Genomic_DNA"/>
</dbReference>
<proteinExistence type="inferred from homology"/>
<sequence length="166" mass="18745">MNKINVLFVCMGNICRSPTAEGVFTKLIDEKGIAERFVVDSAGTHAYHVGDAPDLRAQRAARERDIDISCLRARRVSEADFETFDYILAMDDDNMSLLSQMCPSHHQHKVRLFLEFALNTQTREVPDPYYGGPAGFERVLDLIEDASIGFLSYLQEVRKLPYIASV</sequence>
<dbReference type="InterPro" id="IPR036196">
    <property type="entry name" value="Ptyr_pPase_sf"/>
</dbReference>
<reference evidence="7 8" key="2">
    <citation type="journal article" date="2016" name="Microb. Ecol.">
        <title>Genome Characteristics of a Novel Type I Methanotroph (Sn10-6) Isolated from a Flooded Indian Rice Field.</title>
        <authorList>
            <person name="Rahalkar M.C."/>
            <person name="Pandit P.S."/>
            <person name="Dhakephalkar P.K."/>
            <person name="Pore S."/>
            <person name="Arora P."/>
            <person name="Kapse N."/>
        </authorList>
    </citation>
    <scope>NUCLEOTIDE SEQUENCE [LARGE SCALE GENOMIC DNA]</scope>
    <source>
        <strain evidence="7 8">Sn10-6</strain>
    </source>
</reference>
<dbReference type="SUPFAM" id="SSF52788">
    <property type="entry name" value="Phosphotyrosine protein phosphatases I"/>
    <property type="match status" value="1"/>
</dbReference>
<feature type="domain" description="Phosphotyrosine protein phosphatase I" evidence="6">
    <location>
        <begin position="4"/>
        <end position="153"/>
    </location>
</feature>
<dbReference type="SMART" id="SM00226">
    <property type="entry name" value="LMWPc"/>
    <property type="match status" value="1"/>
</dbReference>
<evidence type="ECO:0000259" key="6">
    <source>
        <dbReference type="SMART" id="SM00226"/>
    </source>
</evidence>
<name>A0A0F3IKF0_9GAMM</name>
<evidence type="ECO:0000256" key="1">
    <source>
        <dbReference type="ARBA" id="ARBA00011063"/>
    </source>
</evidence>
<feature type="active site" description="Nucleophile" evidence="5">
    <location>
        <position position="10"/>
    </location>
</feature>
<gene>
    <name evidence="7" type="ORF">VZ94_06400</name>
</gene>
<dbReference type="EC" id="3.1.3.48" evidence="2"/>
<dbReference type="Pfam" id="PF01451">
    <property type="entry name" value="LMWPc"/>
    <property type="match status" value="1"/>
</dbReference>
<feature type="active site" evidence="5">
    <location>
        <position position="16"/>
    </location>
</feature>
<keyword evidence="4" id="KW-0904">Protein phosphatase</keyword>
<dbReference type="InterPro" id="IPR023485">
    <property type="entry name" value="Ptyr_pPase"/>
</dbReference>
<evidence type="ECO:0000256" key="2">
    <source>
        <dbReference type="ARBA" id="ARBA00013064"/>
    </source>
</evidence>
<keyword evidence="3" id="KW-0378">Hydrolase</keyword>
<comment type="caution">
    <text evidence="7">The sequence shown here is derived from an EMBL/GenBank/DDBJ whole genome shotgun (WGS) entry which is preliminary data.</text>
</comment>
<dbReference type="InterPro" id="IPR017867">
    <property type="entry name" value="Tyr_phospatase_low_mol_wt"/>
</dbReference>
<dbReference type="InterPro" id="IPR050438">
    <property type="entry name" value="LMW_PTPase"/>
</dbReference>
<dbReference type="CDD" id="cd16343">
    <property type="entry name" value="LMWPTP"/>
    <property type="match status" value="1"/>
</dbReference>
<dbReference type="OrthoDB" id="9784339at2"/>
<dbReference type="PANTHER" id="PTHR11717">
    <property type="entry name" value="LOW MOLECULAR WEIGHT PROTEIN TYROSINE PHOSPHATASE"/>
    <property type="match status" value="1"/>
</dbReference>
<dbReference type="GO" id="GO:0004725">
    <property type="term" value="F:protein tyrosine phosphatase activity"/>
    <property type="evidence" value="ECO:0007669"/>
    <property type="project" value="UniProtKB-EC"/>
</dbReference>
<evidence type="ECO:0000313" key="7">
    <source>
        <dbReference type="EMBL" id="KJV07181.1"/>
    </source>
</evidence>
<dbReference type="RefSeq" id="WP_045778602.1">
    <property type="nucleotide sequence ID" value="NZ_LAJX01000055.1"/>
</dbReference>